<dbReference type="PROSITE" id="PS50943">
    <property type="entry name" value="HTH_CROC1"/>
    <property type="match status" value="1"/>
</dbReference>
<dbReference type="InterPro" id="IPR001387">
    <property type="entry name" value="Cro/C1-type_HTH"/>
</dbReference>
<accession>A0A2P2DIY3</accession>
<comment type="caution">
    <text evidence="2">The sequence shown here is derived from an EMBL/GenBank/DDBJ whole genome shotgun (WGS) entry which is preliminary data.</text>
</comment>
<dbReference type="GO" id="GO:0003677">
    <property type="term" value="F:DNA binding"/>
    <property type="evidence" value="ECO:0007669"/>
    <property type="project" value="UniProtKB-KW"/>
</dbReference>
<proteinExistence type="predicted"/>
<dbReference type="AlphaFoldDB" id="A0A2P2DIY3"/>
<sequence length="85" mass="9517">MSIDWDKVLAEFSANLLKIRKESKKSQELIAGLGISVRNYQKIEKGETFPSFKSLIIISQNLNVPPKTLLDLPSLKSIGETKKNS</sequence>
<gene>
    <name evidence="2" type="ORF">LPTSP2_38620</name>
</gene>
<keyword evidence="3" id="KW-1185">Reference proteome</keyword>
<evidence type="ECO:0000259" key="1">
    <source>
        <dbReference type="PROSITE" id="PS50943"/>
    </source>
</evidence>
<reference evidence="3" key="1">
    <citation type="journal article" date="2019" name="Microbiol. Immunol.">
        <title>Molecular and phenotypic characterization of Leptospira johnsonii sp. nov., Leptospira ellinghausenii sp. nov. and Leptospira ryugenii sp. nov. isolated from soil and water in Japan.</title>
        <authorList>
            <person name="Masuzawa T."/>
            <person name="Saito M."/>
            <person name="Nakao R."/>
            <person name="Nikaido Y."/>
            <person name="Matsumoto M."/>
            <person name="Ogawa M."/>
            <person name="Yokoyama M."/>
            <person name="Hidaka Y."/>
            <person name="Tomita J."/>
            <person name="Sakakibara K."/>
            <person name="Suzuki K."/>
            <person name="Yasuda S."/>
            <person name="Sato H."/>
            <person name="Yamaguchi M."/>
            <person name="Yoshida S.I."/>
            <person name="Koizumi N."/>
            <person name="Kawamura Y."/>
        </authorList>
    </citation>
    <scope>NUCLEOTIDE SEQUENCE [LARGE SCALE GENOMIC DNA]</scope>
    <source>
        <strain evidence="3">E18</strain>
    </source>
</reference>
<dbReference type="Gene3D" id="1.10.260.40">
    <property type="entry name" value="lambda repressor-like DNA-binding domains"/>
    <property type="match status" value="1"/>
</dbReference>
<dbReference type="RefSeq" id="WP_245918603.1">
    <property type="nucleotide sequence ID" value="NZ_BFAZ01000015.1"/>
</dbReference>
<dbReference type="SMART" id="SM00530">
    <property type="entry name" value="HTH_XRE"/>
    <property type="match status" value="1"/>
</dbReference>
<organism evidence="2 3">
    <name type="scientific">Leptospira ellinghausenii</name>
    <dbReference type="NCBI Taxonomy" id="1917822"/>
    <lineage>
        <taxon>Bacteria</taxon>
        <taxon>Pseudomonadati</taxon>
        <taxon>Spirochaetota</taxon>
        <taxon>Spirochaetia</taxon>
        <taxon>Leptospirales</taxon>
        <taxon>Leptospiraceae</taxon>
        <taxon>Leptospira</taxon>
    </lineage>
</organism>
<dbReference type="CDD" id="cd00093">
    <property type="entry name" value="HTH_XRE"/>
    <property type="match status" value="1"/>
</dbReference>
<dbReference type="SUPFAM" id="SSF47413">
    <property type="entry name" value="lambda repressor-like DNA-binding domains"/>
    <property type="match status" value="1"/>
</dbReference>
<protein>
    <submittedName>
        <fullName evidence="2">DNA-binding helix-turn-helix protein</fullName>
    </submittedName>
</protein>
<dbReference type="Pfam" id="PF01381">
    <property type="entry name" value="HTH_3"/>
    <property type="match status" value="1"/>
</dbReference>
<keyword evidence="2" id="KW-0238">DNA-binding</keyword>
<feature type="domain" description="HTH cro/C1-type" evidence="1">
    <location>
        <begin position="16"/>
        <end position="69"/>
    </location>
</feature>
<dbReference type="Proteomes" id="UP000245206">
    <property type="component" value="Unassembled WGS sequence"/>
</dbReference>
<dbReference type="InterPro" id="IPR010982">
    <property type="entry name" value="Lambda_DNA-bd_dom_sf"/>
</dbReference>
<evidence type="ECO:0000313" key="2">
    <source>
        <dbReference type="EMBL" id="GBF44559.1"/>
    </source>
</evidence>
<dbReference type="EMBL" id="BFAZ01000015">
    <property type="protein sequence ID" value="GBF44559.1"/>
    <property type="molecule type" value="Genomic_DNA"/>
</dbReference>
<name>A0A2P2DIY3_9LEPT</name>
<evidence type="ECO:0000313" key="3">
    <source>
        <dbReference type="Proteomes" id="UP000245206"/>
    </source>
</evidence>